<name>A0A5P2CU79_STRVZ</name>
<evidence type="ECO:0000256" key="1">
    <source>
        <dbReference type="ARBA" id="ARBA00022801"/>
    </source>
</evidence>
<dbReference type="RefSeq" id="WP_150187858.1">
    <property type="nucleotide sequence ID" value="NZ_CP029191.1"/>
</dbReference>
<reference evidence="3 4" key="1">
    <citation type="submission" date="2018-05" db="EMBL/GenBank/DDBJ databases">
        <title>Streptomyces venezuelae.</title>
        <authorList>
            <person name="Kim W."/>
            <person name="Lee N."/>
            <person name="Cho B.-K."/>
        </authorList>
    </citation>
    <scope>NUCLEOTIDE SEQUENCE [LARGE SCALE GENOMIC DNA]</scope>
    <source>
        <strain evidence="3 4">ATCC 14585</strain>
    </source>
</reference>
<dbReference type="Gene3D" id="3.40.50.850">
    <property type="entry name" value="Isochorismatase-like"/>
    <property type="match status" value="1"/>
</dbReference>
<sequence>MTNQPKPTHPTPPLAPTGAVAPVQALIMVDMQTAFVAGDGAVPDAERLLERVRGLLARARESGAVVVQLQNDGEPGTSDETGTPGWEIHLPADTDRGEIVLRKTVDDGFEDSPLESLLRDAGVKELAVCGVMSEMCVRATASTALELGFRVVLPHDAHATYDIPAAEGISDVVPAATVSRVAEWTLGDEVEIVPRAADVVFTKP</sequence>
<dbReference type="Pfam" id="PF00857">
    <property type="entry name" value="Isochorismatase"/>
    <property type="match status" value="1"/>
</dbReference>
<dbReference type="Proteomes" id="UP000324015">
    <property type="component" value="Chromosome"/>
</dbReference>
<keyword evidence="1 3" id="KW-0378">Hydrolase</keyword>
<dbReference type="PANTHER" id="PTHR43540">
    <property type="entry name" value="PEROXYUREIDOACRYLATE/UREIDOACRYLATE AMIDOHYDROLASE-RELATED"/>
    <property type="match status" value="1"/>
</dbReference>
<dbReference type="SUPFAM" id="SSF52499">
    <property type="entry name" value="Isochorismatase-like hydrolases"/>
    <property type="match status" value="1"/>
</dbReference>
<protein>
    <submittedName>
        <fullName evidence="3">Cysteine hydrolase</fullName>
    </submittedName>
</protein>
<evidence type="ECO:0000313" key="4">
    <source>
        <dbReference type="Proteomes" id="UP000324015"/>
    </source>
</evidence>
<accession>A0A5P2CU79</accession>
<organism evidence="3 4">
    <name type="scientific">Streptomyces venezuelae</name>
    <dbReference type="NCBI Taxonomy" id="54571"/>
    <lineage>
        <taxon>Bacteria</taxon>
        <taxon>Bacillati</taxon>
        <taxon>Actinomycetota</taxon>
        <taxon>Actinomycetes</taxon>
        <taxon>Kitasatosporales</taxon>
        <taxon>Streptomycetaceae</taxon>
        <taxon>Streptomyces</taxon>
    </lineage>
</organism>
<evidence type="ECO:0000259" key="2">
    <source>
        <dbReference type="Pfam" id="PF00857"/>
    </source>
</evidence>
<feature type="domain" description="Isochorismatase-like" evidence="2">
    <location>
        <begin position="25"/>
        <end position="162"/>
    </location>
</feature>
<dbReference type="InterPro" id="IPR036380">
    <property type="entry name" value="Isochorismatase-like_sf"/>
</dbReference>
<dbReference type="AlphaFoldDB" id="A0A5P2CU79"/>
<proteinExistence type="predicted"/>
<evidence type="ECO:0000313" key="3">
    <source>
        <dbReference type="EMBL" id="QES45557.1"/>
    </source>
</evidence>
<dbReference type="GO" id="GO:0016787">
    <property type="term" value="F:hydrolase activity"/>
    <property type="evidence" value="ECO:0007669"/>
    <property type="project" value="UniProtKB-KW"/>
</dbReference>
<dbReference type="InterPro" id="IPR000868">
    <property type="entry name" value="Isochorismatase-like_dom"/>
</dbReference>
<dbReference type="PANTHER" id="PTHR43540:SF1">
    <property type="entry name" value="ISOCHORISMATASE HYDROLASE"/>
    <property type="match status" value="1"/>
</dbReference>
<gene>
    <name evidence="3" type="ORF">DEJ49_35290</name>
</gene>
<dbReference type="EMBL" id="CP029191">
    <property type="protein sequence ID" value="QES45557.1"/>
    <property type="molecule type" value="Genomic_DNA"/>
</dbReference>
<dbReference type="InterPro" id="IPR050272">
    <property type="entry name" value="Isochorismatase-like_hydrls"/>
</dbReference>